<organism evidence="1 2">
    <name type="scientific">Geobacillus thermocatenulatus</name>
    <dbReference type="NCBI Taxonomy" id="33938"/>
    <lineage>
        <taxon>Bacteria</taxon>
        <taxon>Bacillati</taxon>
        <taxon>Bacillota</taxon>
        <taxon>Bacilli</taxon>
        <taxon>Bacillales</taxon>
        <taxon>Anoxybacillaceae</taxon>
        <taxon>Geobacillus</taxon>
        <taxon>Geobacillus thermoleovorans group</taxon>
    </lineage>
</organism>
<proteinExistence type="predicted"/>
<sequence>MVCPFSTVEGKPFACRLGMRQHALFEQWTFCGQMAFARRRSCSRGEAEKLVFSQLMIGDRMKWWK</sequence>
<dbReference type="EMBL" id="NEWK01000001">
    <property type="protein sequence ID" value="OXB88678.1"/>
    <property type="molecule type" value="Genomic_DNA"/>
</dbReference>
<evidence type="ECO:0000313" key="2">
    <source>
        <dbReference type="Proteomes" id="UP000198378"/>
    </source>
</evidence>
<name>A0AA91YTV6_9BACL</name>
<dbReference type="Proteomes" id="UP000198378">
    <property type="component" value="Unassembled WGS sequence"/>
</dbReference>
<accession>A0AA91YTV6</accession>
<keyword evidence="2" id="KW-1185">Reference proteome</keyword>
<protein>
    <submittedName>
        <fullName evidence="1">Uncharacterized protein</fullName>
    </submittedName>
</protein>
<reference evidence="1 2" key="1">
    <citation type="submission" date="2017-05" db="EMBL/GenBank/DDBJ databases">
        <title>The genome sequence of Geobacillus thermocatenulatus DSM 730.</title>
        <authorList>
            <person name="Ramaloko W.T."/>
            <person name="Koen N."/>
            <person name="Polliack S."/>
            <person name="Aliyu H."/>
            <person name="Lebre P."/>
            <person name="Mohr T."/>
            <person name="Oswald F."/>
            <person name="Zwick M."/>
            <person name="Neumann A."/>
            <person name="Syldatk C."/>
            <person name="Cowan D."/>
            <person name="De Maayer P."/>
        </authorList>
    </citation>
    <scope>NUCLEOTIDE SEQUENCE [LARGE SCALE GENOMIC DNA]</scope>
    <source>
        <strain evidence="1 2">BGSC 93A1</strain>
    </source>
</reference>
<comment type="caution">
    <text evidence="1">The sequence shown here is derived from an EMBL/GenBank/DDBJ whole genome shotgun (WGS) entry which is preliminary data.</text>
</comment>
<evidence type="ECO:0000313" key="1">
    <source>
        <dbReference type="EMBL" id="OXB88678.1"/>
    </source>
</evidence>
<gene>
    <name evidence="1" type="ORF">B9L19_00705</name>
</gene>
<dbReference type="AlphaFoldDB" id="A0AA91YTV6"/>